<name>A0A2H3CJ31_9AGAR</name>
<sequence>MSRPLFVYLEPRPMHAQFGHCNYITLDMSFEHGPYIPNYSALPPSATDIYSLRSPALYNALQEFYKSPIAKPPPPSDLQNTWHFTAVRYRDTSALAVIYGLCMQHKFEGHLLMLSLGTLPKDKDWQEALTRIRSQGDVDISANRKAVAILVWSFLIDRTQAQIARWRMYSDQWRQVTEANPFVRTLSRWFPPSYPSLSTLLSSSTNIRFSKCEIQIEPDDYMWGMVHGHASAATFTSQQRRRVEERSKTVSNRSLVFVCTFQNITQLVHVPVLDL</sequence>
<evidence type="ECO:0000313" key="2">
    <source>
        <dbReference type="Proteomes" id="UP000218334"/>
    </source>
</evidence>
<protein>
    <submittedName>
        <fullName evidence="1">Uncharacterized protein</fullName>
    </submittedName>
</protein>
<keyword evidence="2" id="KW-1185">Reference proteome</keyword>
<proteinExistence type="predicted"/>
<reference evidence="2" key="1">
    <citation type="journal article" date="2017" name="Nat. Ecol. Evol.">
        <title>Genome expansion and lineage-specific genetic innovations in the forest pathogenic fungi Armillaria.</title>
        <authorList>
            <person name="Sipos G."/>
            <person name="Prasanna A.N."/>
            <person name="Walter M.C."/>
            <person name="O'Connor E."/>
            <person name="Balint B."/>
            <person name="Krizsan K."/>
            <person name="Kiss B."/>
            <person name="Hess J."/>
            <person name="Varga T."/>
            <person name="Slot J."/>
            <person name="Riley R."/>
            <person name="Boka B."/>
            <person name="Rigling D."/>
            <person name="Barry K."/>
            <person name="Lee J."/>
            <person name="Mihaltcheva S."/>
            <person name="LaButti K."/>
            <person name="Lipzen A."/>
            <person name="Waldron R."/>
            <person name="Moloney N.M."/>
            <person name="Sperisen C."/>
            <person name="Kredics L."/>
            <person name="Vagvoelgyi C."/>
            <person name="Patrignani A."/>
            <person name="Fitzpatrick D."/>
            <person name="Nagy I."/>
            <person name="Doyle S."/>
            <person name="Anderson J.B."/>
            <person name="Grigoriev I.V."/>
            <person name="Gueldener U."/>
            <person name="Muensterkoetter M."/>
            <person name="Nagy L.G."/>
        </authorList>
    </citation>
    <scope>NUCLEOTIDE SEQUENCE [LARGE SCALE GENOMIC DNA]</scope>
    <source>
        <strain evidence="2">28-4</strain>
    </source>
</reference>
<gene>
    <name evidence="1" type="ORF">ARMSODRAFT_947303</name>
</gene>
<dbReference type="EMBL" id="KZ293415">
    <property type="protein sequence ID" value="PBK78398.1"/>
    <property type="molecule type" value="Genomic_DNA"/>
</dbReference>
<evidence type="ECO:0000313" key="1">
    <source>
        <dbReference type="EMBL" id="PBK78398.1"/>
    </source>
</evidence>
<organism evidence="1 2">
    <name type="scientific">Armillaria solidipes</name>
    <dbReference type="NCBI Taxonomy" id="1076256"/>
    <lineage>
        <taxon>Eukaryota</taxon>
        <taxon>Fungi</taxon>
        <taxon>Dikarya</taxon>
        <taxon>Basidiomycota</taxon>
        <taxon>Agaricomycotina</taxon>
        <taxon>Agaricomycetes</taxon>
        <taxon>Agaricomycetidae</taxon>
        <taxon>Agaricales</taxon>
        <taxon>Marasmiineae</taxon>
        <taxon>Physalacriaceae</taxon>
        <taxon>Armillaria</taxon>
    </lineage>
</organism>
<dbReference type="AlphaFoldDB" id="A0A2H3CJ31"/>
<dbReference type="Proteomes" id="UP000218334">
    <property type="component" value="Unassembled WGS sequence"/>
</dbReference>
<accession>A0A2H3CJ31</accession>